<gene>
    <name evidence="1" type="ORF">KME25_01460</name>
</gene>
<sequence>MWRKVFRGDIYAEITSFAPSVTFSARPLLCLLFDVDLVKGVHFDLSSLAIA</sequence>
<name>A0A951PHF2_9CYAN</name>
<organism evidence="1 2">
    <name type="scientific">Symplocastrum torsivum CPER-KK1</name>
    <dbReference type="NCBI Taxonomy" id="450513"/>
    <lineage>
        <taxon>Bacteria</taxon>
        <taxon>Bacillati</taxon>
        <taxon>Cyanobacteriota</taxon>
        <taxon>Cyanophyceae</taxon>
        <taxon>Oscillatoriophycideae</taxon>
        <taxon>Oscillatoriales</taxon>
        <taxon>Microcoleaceae</taxon>
        <taxon>Symplocastrum</taxon>
    </lineage>
</organism>
<evidence type="ECO:0000313" key="1">
    <source>
        <dbReference type="EMBL" id="MBW4543107.1"/>
    </source>
</evidence>
<dbReference type="AlphaFoldDB" id="A0A951PHF2"/>
<reference evidence="1" key="2">
    <citation type="journal article" date="2022" name="Microbiol. Resour. Announc.">
        <title>Metagenome Sequencing to Explore Phylogenomics of Terrestrial Cyanobacteria.</title>
        <authorList>
            <person name="Ward R.D."/>
            <person name="Stajich J.E."/>
            <person name="Johansen J.R."/>
            <person name="Huntemann M."/>
            <person name="Clum A."/>
            <person name="Foster B."/>
            <person name="Foster B."/>
            <person name="Roux S."/>
            <person name="Palaniappan K."/>
            <person name="Varghese N."/>
            <person name="Mukherjee S."/>
            <person name="Reddy T.B.K."/>
            <person name="Daum C."/>
            <person name="Copeland A."/>
            <person name="Chen I.A."/>
            <person name="Ivanova N.N."/>
            <person name="Kyrpides N.C."/>
            <person name="Shapiro N."/>
            <person name="Eloe-Fadrosh E.A."/>
            <person name="Pietrasiak N."/>
        </authorList>
    </citation>
    <scope>NUCLEOTIDE SEQUENCE</scope>
    <source>
        <strain evidence="1">CPER-KK1</strain>
    </source>
</reference>
<dbReference type="Proteomes" id="UP000753908">
    <property type="component" value="Unassembled WGS sequence"/>
</dbReference>
<protein>
    <submittedName>
        <fullName evidence="1">Uncharacterized protein</fullName>
    </submittedName>
</protein>
<evidence type="ECO:0000313" key="2">
    <source>
        <dbReference type="Proteomes" id="UP000753908"/>
    </source>
</evidence>
<accession>A0A951PHF2</accession>
<dbReference type="EMBL" id="JAHHIF010000002">
    <property type="protein sequence ID" value="MBW4543107.1"/>
    <property type="molecule type" value="Genomic_DNA"/>
</dbReference>
<reference evidence="1" key="1">
    <citation type="submission" date="2021-05" db="EMBL/GenBank/DDBJ databases">
        <authorList>
            <person name="Pietrasiak N."/>
            <person name="Ward R."/>
            <person name="Stajich J.E."/>
            <person name="Kurbessoian T."/>
        </authorList>
    </citation>
    <scope>NUCLEOTIDE SEQUENCE</scope>
    <source>
        <strain evidence="1">CPER-KK1</strain>
    </source>
</reference>
<comment type="caution">
    <text evidence="1">The sequence shown here is derived from an EMBL/GenBank/DDBJ whole genome shotgun (WGS) entry which is preliminary data.</text>
</comment>
<proteinExistence type="predicted"/>